<comment type="function">
    <text evidence="15">Transcriptional repressor involved in organogenesis. Plays an essential role in ureteric bud invasion during kidney development.</text>
</comment>
<dbReference type="Ensembl" id="ENSAMXT00000049699.1">
    <property type="protein sequence ID" value="ENSAMXP00000051722.1"/>
    <property type="gene ID" value="ENSAMXG00000017702.2"/>
</dbReference>
<dbReference type="GO" id="GO:0005654">
    <property type="term" value="C:nucleoplasm"/>
    <property type="evidence" value="ECO:0007669"/>
    <property type="project" value="UniProtKB-ARBA"/>
</dbReference>
<keyword evidence="9" id="KW-0832">Ubl conjugation</keyword>
<keyword evidence="7 18" id="KW-0863">Zinc-finger</keyword>
<dbReference type="GO" id="GO:0045944">
    <property type="term" value="P:positive regulation of transcription by RNA polymerase II"/>
    <property type="evidence" value="ECO:0007669"/>
    <property type="project" value="UniProtKB-ARBA"/>
</dbReference>
<evidence type="ECO:0000256" key="11">
    <source>
        <dbReference type="ARBA" id="ARBA00023125"/>
    </source>
</evidence>
<evidence type="ECO:0000256" key="17">
    <source>
        <dbReference type="ARBA" id="ARBA00069282"/>
    </source>
</evidence>
<feature type="region of interest" description="Disordered" evidence="19">
    <location>
        <begin position="73"/>
        <end position="92"/>
    </location>
</feature>
<feature type="domain" description="C2H2-type" evidence="20">
    <location>
        <begin position="986"/>
        <end position="1013"/>
    </location>
</feature>
<keyword evidence="11" id="KW-0238">DNA-binding</keyword>
<dbReference type="GO" id="GO:0000981">
    <property type="term" value="F:DNA-binding transcription factor activity, RNA polymerase II-specific"/>
    <property type="evidence" value="ECO:0007669"/>
    <property type="project" value="TreeGrafter"/>
</dbReference>
<feature type="domain" description="C2H2-type" evidence="20">
    <location>
        <begin position="758"/>
        <end position="786"/>
    </location>
</feature>
<comment type="similarity">
    <text evidence="14">Belongs to the sal C2H2-type zinc-finger protein family.</text>
</comment>
<keyword evidence="13" id="KW-0539">Nucleus</keyword>
<dbReference type="Ensembl" id="ENSAMXT00000018234.2">
    <property type="protein sequence ID" value="ENSAMXP00000018234.2"/>
    <property type="gene ID" value="ENSAMXG00000017702.2"/>
</dbReference>
<dbReference type="eggNOG" id="KOG1074">
    <property type="taxonomic scope" value="Eukaryota"/>
</dbReference>
<dbReference type="Proteomes" id="UP000018467">
    <property type="component" value="Unassembled WGS sequence"/>
</dbReference>
<feature type="compositionally biased region" description="Low complexity" evidence="19">
    <location>
        <begin position="376"/>
        <end position="387"/>
    </location>
</feature>
<feature type="domain" description="C2H2-type" evidence="20">
    <location>
        <begin position="726"/>
        <end position="753"/>
    </location>
</feature>
<dbReference type="FunFam" id="3.30.160.60:FF:000341">
    <property type="entry name" value="Spalt-like transcription factor 1"/>
    <property type="match status" value="1"/>
</dbReference>
<feature type="domain" description="C2H2-type" evidence="20">
    <location>
        <begin position="477"/>
        <end position="504"/>
    </location>
</feature>
<evidence type="ECO:0000256" key="3">
    <source>
        <dbReference type="ARBA" id="ARBA00022499"/>
    </source>
</evidence>
<feature type="compositionally biased region" description="Polar residues" evidence="19">
    <location>
        <begin position="136"/>
        <end position="161"/>
    </location>
</feature>
<dbReference type="GO" id="GO:0007507">
    <property type="term" value="P:heart development"/>
    <property type="evidence" value="ECO:0007669"/>
    <property type="project" value="UniProtKB-ARBA"/>
</dbReference>
<evidence type="ECO:0000256" key="10">
    <source>
        <dbReference type="ARBA" id="ARBA00023015"/>
    </source>
</evidence>
<feature type="region of interest" description="Disordered" evidence="19">
    <location>
        <begin position="118"/>
        <end position="175"/>
    </location>
</feature>
<feature type="compositionally biased region" description="Acidic residues" evidence="19">
    <location>
        <begin position="813"/>
        <end position="823"/>
    </location>
</feature>
<evidence type="ECO:0000256" key="19">
    <source>
        <dbReference type="SAM" id="MobiDB-lite"/>
    </source>
</evidence>
<dbReference type="FunFam" id="3.30.160.60:FF:000302">
    <property type="entry name" value="Spalt-like transcription factor 1"/>
    <property type="match status" value="1"/>
</dbReference>
<dbReference type="Pfam" id="PF12874">
    <property type="entry name" value="zf-met"/>
    <property type="match status" value="1"/>
</dbReference>
<evidence type="ECO:0000256" key="9">
    <source>
        <dbReference type="ARBA" id="ARBA00022843"/>
    </source>
</evidence>
<keyword evidence="3" id="KW-1017">Isopeptide bond</keyword>
<dbReference type="FunFam" id="3.30.160.60:FF:000215">
    <property type="entry name" value="Spalt-like transcription factor 3"/>
    <property type="match status" value="1"/>
</dbReference>
<accession>W5LEH2</accession>
<dbReference type="PROSITE" id="PS50157">
    <property type="entry name" value="ZINC_FINGER_C2H2_2"/>
    <property type="match status" value="9"/>
</dbReference>
<dbReference type="SMART" id="SM00355">
    <property type="entry name" value="ZnF_C2H2"/>
    <property type="match status" value="10"/>
</dbReference>
<evidence type="ECO:0000256" key="2">
    <source>
        <dbReference type="ARBA" id="ARBA00022491"/>
    </source>
</evidence>
<dbReference type="GO" id="GO:0003337">
    <property type="term" value="P:mesenchymal to epithelial transition involved in metanephros morphogenesis"/>
    <property type="evidence" value="ECO:0007669"/>
    <property type="project" value="UniProtKB-ARBA"/>
</dbReference>
<evidence type="ECO:0000259" key="20">
    <source>
        <dbReference type="PROSITE" id="PS50157"/>
    </source>
</evidence>
<dbReference type="InterPro" id="IPR036236">
    <property type="entry name" value="Znf_C2H2_sf"/>
</dbReference>
<evidence type="ECO:0000256" key="8">
    <source>
        <dbReference type="ARBA" id="ARBA00022833"/>
    </source>
</evidence>
<dbReference type="FunFam" id="3.30.160.60:FF:000025">
    <property type="entry name" value="Spalt-like transcription factor 1"/>
    <property type="match status" value="1"/>
</dbReference>
<evidence type="ECO:0000256" key="7">
    <source>
        <dbReference type="ARBA" id="ARBA00022771"/>
    </source>
</evidence>
<dbReference type="FunFam" id="3.30.160.60:FF:000260">
    <property type="entry name" value="Spalt-like transcription factor 1"/>
    <property type="match status" value="1"/>
</dbReference>
<feature type="compositionally biased region" description="Polar residues" evidence="19">
    <location>
        <begin position="896"/>
        <end position="910"/>
    </location>
</feature>
<feature type="domain" description="C2H2-type" evidence="20">
    <location>
        <begin position="449"/>
        <end position="476"/>
    </location>
</feature>
<dbReference type="GO" id="GO:0000978">
    <property type="term" value="F:RNA polymerase II cis-regulatory region sequence-specific DNA binding"/>
    <property type="evidence" value="ECO:0007669"/>
    <property type="project" value="TreeGrafter"/>
</dbReference>
<feature type="compositionally biased region" description="Low complexity" evidence="19">
    <location>
        <begin position="836"/>
        <end position="847"/>
    </location>
</feature>
<feature type="compositionally biased region" description="Low complexity" evidence="19">
    <location>
        <begin position="75"/>
        <end position="89"/>
    </location>
</feature>
<dbReference type="PROSITE" id="PS00028">
    <property type="entry name" value="ZINC_FINGER_C2H2_1"/>
    <property type="match status" value="9"/>
</dbReference>
<feature type="region of interest" description="Disordered" evidence="19">
    <location>
        <begin position="1085"/>
        <end position="1114"/>
    </location>
</feature>
<feature type="domain" description="C2H2-type" evidence="20">
    <location>
        <begin position="1115"/>
        <end position="1142"/>
    </location>
</feature>
<dbReference type="FunFam" id="3.30.160.60:FF:000689">
    <property type="entry name" value="Spalt like transcription factor 1"/>
    <property type="match status" value="1"/>
</dbReference>
<keyword evidence="8" id="KW-0862">Zinc</keyword>
<feature type="domain" description="C2H2-type" evidence="20">
    <location>
        <begin position="1143"/>
        <end position="1170"/>
    </location>
</feature>
<feature type="compositionally biased region" description="Pro residues" evidence="19">
    <location>
        <begin position="1093"/>
        <end position="1107"/>
    </location>
</feature>
<evidence type="ECO:0000256" key="1">
    <source>
        <dbReference type="ARBA" id="ARBA00004123"/>
    </source>
</evidence>
<dbReference type="GO" id="GO:0021772">
    <property type="term" value="P:olfactory bulb development"/>
    <property type="evidence" value="ECO:0007669"/>
    <property type="project" value="UniProtKB-ARBA"/>
</dbReference>
<dbReference type="FunFam" id="3.30.160.60:FF:000079">
    <property type="entry name" value="Spalt-like transcription factor 3"/>
    <property type="match status" value="1"/>
</dbReference>
<dbReference type="CDD" id="cd20908">
    <property type="entry name" value="SUF4-like"/>
    <property type="match status" value="1"/>
</dbReference>
<reference evidence="21" key="3">
    <citation type="submission" date="2025-05" db="UniProtKB">
        <authorList>
            <consortium name="Ensembl"/>
        </authorList>
    </citation>
    <scope>IDENTIFICATION</scope>
</reference>
<keyword evidence="6" id="KW-0677">Repeat</keyword>
<dbReference type="PANTHER" id="PTHR23233">
    <property type="entry name" value="SAL-LIKE PROTEIN"/>
    <property type="match status" value="1"/>
</dbReference>
<dbReference type="GO" id="GO:0000122">
    <property type="term" value="P:negative regulation of transcription by RNA polymerase II"/>
    <property type="evidence" value="ECO:0007669"/>
    <property type="project" value="UniProtKB-ARBA"/>
</dbReference>
<dbReference type="SUPFAM" id="SSF57667">
    <property type="entry name" value="beta-beta-alpha zinc fingers"/>
    <property type="match status" value="4"/>
</dbReference>
<sequence length="1301" mass="143138">MSRRKQANPQCVHLDPHLTSSETLDYHVKYISSPPADVHVCESCCAEFFTLPDLQEHRMGCCKNPLVLIMSENGSPASPSTSFTFSSPSHNVEEQMNERISKEDTKGFQEFSEENILEQDTEPALMSEGSSFDIGSHSQPENENGTGDGNTSNASITSVYSSGLPPDDSPPEMGTISSTSSNVFIENLESTKVAVAQFSQEIYFNADVSSSSPANCNVAIPGLIEQLMALQQQQVEQLKLIEQIRHQILLLAAQNTDTSLPPSNCQGASGISLTNPLITLSSHLSQQIAAATGLAQSLASQSASISKVKQIKNAVLSNSHDSSAAVLSGREISPVTDTDKSKLPIPRLGTHVSGRQSSRGSIFYRQQSHSTSPAVPTDTPSNPNPTNKLNLPHTSSKNHVFANTLPSIGTIVEDLNALTALAQHRKGKLPNMTTLFEQKARLDEGLFKHKCRFCAKIFGSDSALQIHLRSHTGERPYKCNICGNRFSTRGNLKVHFQRHKEKYPNVQMNPFPVPEHLDNVPTSTGIPYGMSMPPDKPASNWLDSKPSVTNLPALLFPASLPSLPSVIKREEQVVSITSAPSSSPAFSDLNGFKTFEKRNSKEEFGSDSFRTLNEKYEEVKTSQSFATYANSSLCDDSEEHPFIKNASTIKTNSVTSLLCENLKPNFPFGNLPDSMEASETTKLQQLVEKIDKKCMEPNECIICHRVLSCQSALKMHYRTHTGERPFKCRICGRAFTTKGNLKTHYSIHRAMPPLRIQHSCPICQEKFTNAMVLQQHIRMHMVGEIPNNVFSSENYPESMEDDACSAEMKTMDDQENPSDENMEITESTSDSKDSSPLDSLCSSPSSSQATKTPVSESQRFQVLQERDVLIDRLENRSEERNYLALRSSPNDDHMSQRPTSPALSETTFSWDTLSPNSSALETYRSLTSENNRKTSSLDMTSTGLIQSNCTVRSSPSSSPPDSATADDIFNDGTTLLFRDRETSRSNVCDICNKTFACQSALDIHYRSHTKERPFICTACNRGFSTKGNLKQHMLTHQMRELPSRLFEPASQNPVSSPNPPYPPTGHFISSRVKMEVSNILNKDGKDSVLSMRTPPPTLPVLSAPPAPARRTPKQHFCHTCGKTFSSSSALQIHERTHTGEKPFACTICGRAFTTKGNLKVHMGTHMWNSSPARRGRRLSVDGPLTFLKSNSVKVPETLPKDTVGNASNGESISLWNQYATAALTNGLAMKTNEISVIQNGGIPHLSVSVGHGGNSPISGLTASLEKLHNVELKRALPWLERLGENRRSFHVTQLTEDSKTE</sequence>
<dbReference type="Bgee" id="ENSAMXG00000017702">
    <property type="expression patterns" value="Expressed in testis and 1 other cell type or tissue"/>
</dbReference>
<evidence type="ECO:0000256" key="13">
    <source>
        <dbReference type="ARBA" id="ARBA00023242"/>
    </source>
</evidence>
<dbReference type="STRING" id="7994.ENSAMXP00000051722"/>
<organism evidence="21 22">
    <name type="scientific">Astyanax mexicanus</name>
    <name type="common">Blind cave fish</name>
    <name type="synonym">Astyanax fasciatus mexicanus</name>
    <dbReference type="NCBI Taxonomy" id="7994"/>
    <lineage>
        <taxon>Eukaryota</taxon>
        <taxon>Metazoa</taxon>
        <taxon>Chordata</taxon>
        <taxon>Craniata</taxon>
        <taxon>Vertebrata</taxon>
        <taxon>Euteleostomi</taxon>
        <taxon>Actinopterygii</taxon>
        <taxon>Neopterygii</taxon>
        <taxon>Teleostei</taxon>
        <taxon>Ostariophysi</taxon>
        <taxon>Characiformes</taxon>
        <taxon>Characoidei</taxon>
        <taxon>Acestrorhamphidae</taxon>
        <taxon>Acestrorhamphinae</taxon>
        <taxon>Astyanax</taxon>
    </lineage>
</organism>
<comment type="subcellular location">
    <subcellularLocation>
        <location evidence="1">Nucleus</location>
    </subcellularLocation>
</comment>
<evidence type="ECO:0000256" key="15">
    <source>
        <dbReference type="ARBA" id="ARBA00053244"/>
    </source>
</evidence>
<evidence type="ECO:0000313" key="22">
    <source>
        <dbReference type="Proteomes" id="UP000018467"/>
    </source>
</evidence>
<dbReference type="HOGENOM" id="CLU_005740_0_0_1"/>
<dbReference type="GeneTree" id="ENSGT00940000155938"/>
<keyword evidence="22" id="KW-1185">Reference proteome</keyword>
<protein>
    <recommendedName>
        <fullName evidence="17">Sal-like protein 1</fullName>
    </recommendedName>
</protein>
<keyword evidence="12" id="KW-0804">Transcription</keyword>
<evidence type="ECO:0000256" key="14">
    <source>
        <dbReference type="ARBA" id="ARBA00038474"/>
    </source>
</evidence>
<dbReference type="GO" id="GO:0009966">
    <property type="term" value="P:regulation of signal transduction"/>
    <property type="evidence" value="ECO:0007669"/>
    <property type="project" value="UniProtKB-ARBA"/>
</dbReference>
<feature type="region of interest" description="Disordered" evidence="19">
    <location>
        <begin position="881"/>
        <end position="910"/>
    </location>
</feature>
<dbReference type="FunFam" id="3.30.160.60:FF:000708">
    <property type="entry name" value="Sal-like protein 1"/>
    <property type="match status" value="1"/>
</dbReference>
<reference evidence="22" key="1">
    <citation type="submission" date="2013-03" db="EMBL/GenBank/DDBJ databases">
        <authorList>
            <person name="Jeffery W."/>
            <person name="Warren W."/>
            <person name="Wilson R.K."/>
        </authorList>
    </citation>
    <scope>NUCLEOTIDE SEQUENCE</scope>
    <source>
        <strain evidence="22">female</strain>
    </source>
</reference>
<dbReference type="GO" id="GO:0008270">
    <property type="term" value="F:zinc ion binding"/>
    <property type="evidence" value="ECO:0007669"/>
    <property type="project" value="UniProtKB-KW"/>
</dbReference>
<feature type="compositionally biased region" description="Polar residues" evidence="19">
    <location>
        <begin position="848"/>
        <end position="859"/>
    </location>
</feature>
<feature type="compositionally biased region" description="Polar residues" evidence="19">
    <location>
        <begin position="353"/>
        <end position="374"/>
    </location>
</feature>
<evidence type="ECO:0000256" key="5">
    <source>
        <dbReference type="ARBA" id="ARBA00022723"/>
    </source>
</evidence>
<dbReference type="PANTHER" id="PTHR23233:SF51">
    <property type="entry name" value="SAL-LIKE PROTEIN 1"/>
    <property type="match status" value="1"/>
</dbReference>
<dbReference type="GO" id="GO:0035295">
    <property type="term" value="P:tube development"/>
    <property type="evidence" value="ECO:0007669"/>
    <property type="project" value="UniProtKB-ARBA"/>
</dbReference>
<feature type="domain" description="C2H2-type" evidence="20">
    <location>
        <begin position="698"/>
        <end position="725"/>
    </location>
</feature>
<evidence type="ECO:0000313" key="21">
    <source>
        <dbReference type="Ensembl" id="ENSAMXP00000018234.2"/>
    </source>
</evidence>
<evidence type="ECO:0000256" key="18">
    <source>
        <dbReference type="PROSITE-ProRule" id="PRU00042"/>
    </source>
</evidence>
<dbReference type="GO" id="GO:0000792">
    <property type="term" value="C:heterochromatin"/>
    <property type="evidence" value="ECO:0007669"/>
    <property type="project" value="UniProtKB-ARBA"/>
</dbReference>
<feature type="domain" description="C2H2-type" evidence="20">
    <location>
        <begin position="1014"/>
        <end position="1041"/>
    </location>
</feature>
<evidence type="ECO:0000256" key="16">
    <source>
        <dbReference type="ARBA" id="ARBA00062861"/>
    </source>
</evidence>
<evidence type="ECO:0000256" key="6">
    <source>
        <dbReference type="ARBA" id="ARBA00022737"/>
    </source>
</evidence>
<dbReference type="Pfam" id="PF00096">
    <property type="entry name" value="zf-C2H2"/>
    <property type="match status" value="6"/>
</dbReference>
<reference evidence="22" key="2">
    <citation type="journal article" date="2014" name="Nat. Commun.">
        <title>The cavefish genome reveals candidate genes for eye loss.</title>
        <authorList>
            <person name="McGaugh S.E."/>
            <person name="Gross J.B."/>
            <person name="Aken B."/>
            <person name="Blin M."/>
            <person name="Borowsky R."/>
            <person name="Chalopin D."/>
            <person name="Hinaux H."/>
            <person name="Jeffery W.R."/>
            <person name="Keene A."/>
            <person name="Ma L."/>
            <person name="Minx P."/>
            <person name="Murphy D."/>
            <person name="O'Quin K.E."/>
            <person name="Retaux S."/>
            <person name="Rohner N."/>
            <person name="Searle S.M."/>
            <person name="Stahl B.A."/>
            <person name="Tabin C."/>
            <person name="Volff J.N."/>
            <person name="Yoshizawa M."/>
            <person name="Warren W.C."/>
        </authorList>
    </citation>
    <scope>NUCLEOTIDE SEQUENCE [LARGE SCALE GENOMIC DNA]</scope>
    <source>
        <strain evidence="22">female</strain>
    </source>
</reference>
<feature type="region of interest" description="Disordered" evidence="19">
    <location>
        <begin position="326"/>
        <end position="388"/>
    </location>
</feature>
<keyword evidence="2" id="KW-0678">Repressor</keyword>
<keyword evidence="4" id="KW-0597">Phosphoprotein</keyword>
<proteinExistence type="inferred from homology"/>
<name>W5LEH2_ASTMX</name>
<dbReference type="InterPro" id="IPR013087">
    <property type="entry name" value="Znf_C2H2_type"/>
</dbReference>
<keyword evidence="10" id="KW-0805">Transcription regulation</keyword>
<evidence type="ECO:0000256" key="4">
    <source>
        <dbReference type="ARBA" id="ARBA00022553"/>
    </source>
</evidence>
<comment type="subunit">
    <text evidence="16">May associate with NuRD histone deacetylase complex (HDAC). Interacts with components of HDAC complex including HDAC1, HDAC2, RBBP4, RBPP7, MTA1 and MTA2. Interacts with CCNQ. Interacts with NSD2 (via PHD-type zinc fingers 1, 2 and 3).</text>
</comment>
<evidence type="ECO:0000256" key="12">
    <source>
        <dbReference type="ARBA" id="ARBA00023163"/>
    </source>
</evidence>
<feature type="region of interest" description="Disordered" evidence="19">
    <location>
        <begin position="793"/>
        <end position="859"/>
    </location>
</feature>
<dbReference type="Gene3D" id="3.30.160.60">
    <property type="entry name" value="Classic Zinc Finger"/>
    <property type="match status" value="8"/>
</dbReference>
<keyword evidence="5" id="KW-0479">Metal-binding</keyword>
<dbReference type="InterPro" id="IPR051565">
    <property type="entry name" value="Sal_C2H2-zinc-finger"/>
</dbReference>